<dbReference type="Gene3D" id="3.40.525.10">
    <property type="entry name" value="CRAL-TRIO lipid binding domain"/>
    <property type="match status" value="1"/>
</dbReference>
<keyword evidence="3" id="KW-1185">Reference proteome</keyword>
<dbReference type="EnsemblMetazoa" id="SCAU014521-RA">
    <property type="protein sequence ID" value="SCAU014521-PA"/>
    <property type="gene ID" value="SCAU014521"/>
</dbReference>
<dbReference type="CDD" id="cd00170">
    <property type="entry name" value="SEC14"/>
    <property type="match status" value="1"/>
</dbReference>
<dbReference type="Proteomes" id="UP000095300">
    <property type="component" value="Unassembled WGS sequence"/>
</dbReference>
<dbReference type="SUPFAM" id="SSF46938">
    <property type="entry name" value="CRAL/TRIO N-terminal domain"/>
    <property type="match status" value="1"/>
</dbReference>
<proteinExistence type="predicted"/>
<accession>A0A1I8Q761</accession>
<dbReference type="OrthoDB" id="6575879at2759"/>
<dbReference type="Gene3D" id="1.20.5.1200">
    <property type="entry name" value="Alpha-tocopherol transfer"/>
    <property type="match status" value="1"/>
</dbReference>
<evidence type="ECO:0000313" key="3">
    <source>
        <dbReference type="Proteomes" id="UP000095300"/>
    </source>
</evidence>
<dbReference type="PANTHER" id="PTHR10174:SF216">
    <property type="entry name" value="CRAL-TRIO DOMAIN-CONTAINING PROTEIN-RELATED"/>
    <property type="match status" value="1"/>
</dbReference>
<organism evidence="2 3">
    <name type="scientific">Stomoxys calcitrans</name>
    <name type="common">Stable fly</name>
    <name type="synonym">Conops calcitrans</name>
    <dbReference type="NCBI Taxonomy" id="35570"/>
    <lineage>
        <taxon>Eukaryota</taxon>
        <taxon>Metazoa</taxon>
        <taxon>Ecdysozoa</taxon>
        <taxon>Arthropoda</taxon>
        <taxon>Hexapoda</taxon>
        <taxon>Insecta</taxon>
        <taxon>Pterygota</taxon>
        <taxon>Neoptera</taxon>
        <taxon>Endopterygota</taxon>
        <taxon>Diptera</taxon>
        <taxon>Brachycera</taxon>
        <taxon>Muscomorpha</taxon>
        <taxon>Muscoidea</taxon>
        <taxon>Muscidae</taxon>
        <taxon>Stomoxys</taxon>
    </lineage>
</organism>
<dbReference type="InterPro" id="IPR001251">
    <property type="entry name" value="CRAL-TRIO_dom"/>
</dbReference>
<dbReference type="PANTHER" id="PTHR10174">
    <property type="entry name" value="ALPHA-TOCOPHEROL TRANSFER PROTEIN-RELATED"/>
    <property type="match status" value="1"/>
</dbReference>
<evidence type="ECO:0000313" key="2">
    <source>
        <dbReference type="EnsemblMetazoa" id="SCAU014521-PA"/>
    </source>
</evidence>
<dbReference type="InterPro" id="IPR036865">
    <property type="entry name" value="CRAL-TRIO_dom_sf"/>
</dbReference>
<reference evidence="2" key="1">
    <citation type="submission" date="2020-05" db="UniProtKB">
        <authorList>
            <consortium name="EnsemblMetazoa"/>
        </authorList>
    </citation>
    <scope>IDENTIFICATION</scope>
    <source>
        <strain evidence="2">USDA</strain>
    </source>
</reference>
<dbReference type="SUPFAM" id="SSF52087">
    <property type="entry name" value="CRAL/TRIO domain"/>
    <property type="match status" value="1"/>
</dbReference>
<dbReference type="Pfam" id="PF00650">
    <property type="entry name" value="CRAL_TRIO"/>
    <property type="match status" value="1"/>
</dbReference>
<dbReference type="PRINTS" id="PR00180">
    <property type="entry name" value="CRETINALDHBP"/>
</dbReference>
<protein>
    <recommendedName>
        <fullName evidence="1">CRAL-TRIO domain-containing protein</fullName>
    </recommendedName>
</protein>
<gene>
    <name evidence="2" type="primary">106090903</name>
</gene>
<dbReference type="GO" id="GO:0016020">
    <property type="term" value="C:membrane"/>
    <property type="evidence" value="ECO:0007669"/>
    <property type="project" value="TreeGrafter"/>
</dbReference>
<feature type="domain" description="CRAL-TRIO" evidence="1">
    <location>
        <begin position="86"/>
        <end position="252"/>
    </location>
</feature>
<dbReference type="AlphaFoldDB" id="A0A1I8Q761"/>
<dbReference type="Gene3D" id="1.10.8.20">
    <property type="entry name" value="N-terminal domain of phosphatidylinositol transfer protein sec14p"/>
    <property type="match status" value="1"/>
</dbReference>
<sequence length="307" mass="35495">MSKLTNELQALAQKNCNETTEIRENSLVSLSLWMKKTSHLKARANEEWLVSFLRYSRFSVEETKKRLDNFYTLKGSFPEVMMNRSIDDSLLTLFRQGIHTIPRKPVTPEGPCIIISQYSKYDPKKYNPKDAFKLLFMLLEILANENANASISGVVYIVDARDVTMEQMLQYHPALLKKTLMLIEHCLPLRFVEIHLINMRKEGQTVFNFVTSLMPKKLPFKFVVHQKAEDLYQHIPRDAMTVEYGGHNGYQSEALKHWEVTLLKYKDYFASDDSFGVNEKLRVGINSSLEVSQLTGLNGSFRKLDVD</sequence>
<dbReference type="GO" id="GO:1902936">
    <property type="term" value="F:phosphatidylinositol bisphosphate binding"/>
    <property type="evidence" value="ECO:0007669"/>
    <property type="project" value="TreeGrafter"/>
</dbReference>
<dbReference type="KEGG" id="scac:106090903"/>
<dbReference type="VEuPathDB" id="VectorBase:SCAU014521"/>
<name>A0A1I8Q761_STOCA</name>
<dbReference type="InterPro" id="IPR036273">
    <property type="entry name" value="CRAL/TRIO_N_dom_sf"/>
</dbReference>
<dbReference type="SMART" id="SM00516">
    <property type="entry name" value="SEC14"/>
    <property type="match status" value="1"/>
</dbReference>
<dbReference type="PROSITE" id="PS50191">
    <property type="entry name" value="CRAL_TRIO"/>
    <property type="match status" value="1"/>
</dbReference>
<evidence type="ECO:0000259" key="1">
    <source>
        <dbReference type="PROSITE" id="PS50191"/>
    </source>
</evidence>